<accession>A0A645F579</accession>
<proteinExistence type="predicted"/>
<dbReference type="EMBL" id="VSSQ01055445">
    <property type="protein sequence ID" value="MPN09347.1"/>
    <property type="molecule type" value="Genomic_DNA"/>
</dbReference>
<comment type="caution">
    <text evidence="1">The sequence shown here is derived from an EMBL/GenBank/DDBJ whole genome shotgun (WGS) entry which is preliminary data.</text>
</comment>
<reference evidence="1" key="1">
    <citation type="submission" date="2019-08" db="EMBL/GenBank/DDBJ databases">
        <authorList>
            <person name="Kucharzyk K."/>
            <person name="Murdoch R.W."/>
            <person name="Higgins S."/>
            <person name="Loffler F."/>
        </authorList>
    </citation>
    <scope>NUCLEOTIDE SEQUENCE</scope>
</reference>
<organism evidence="1">
    <name type="scientific">bioreactor metagenome</name>
    <dbReference type="NCBI Taxonomy" id="1076179"/>
    <lineage>
        <taxon>unclassified sequences</taxon>
        <taxon>metagenomes</taxon>
        <taxon>ecological metagenomes</taxon>
    </lineage>
</organism>
<dbReference type="AlphaFoldDB" id="A0A645F579"/>
<evidence type="ECO:0000313" key="1">
    <source>
        <dbReference type="EMBL" id="MPN09347.1"/>
    </source>
</evidence>
<name>A0A645F579_9ZZZZ</name>
<protein>
    <submittedName>
        <fullName evidence="1">Uncharacterized protein</fullName>
    </submittedName>
</protein>
<gene>
    <name evidence="1" type="ORF">SDC9_156636</name>
</gene>
<sequence>MEADDHKRGAISFCFCDIIFGNINEIFLLINDIISNQGYLSGGVVDIFNLGLD</sequence>